<organism evidence="2 3">
    <name type="scientific">Liparis tanakae</name>
    <name type="common">Tanaka's snailfish</name>
    <dbReference type="NCBI Taxonomy" id="230148"/>
    <lineage>
        <taxon>Eukaryota</taxon>
        <taxon>Metazoa</taxon>
        <taxon>Chordata</taxon>
        <taxon>Craniata</taxon>
        <taxon>Vertebrata</taxon>
        <taxon>Euteleostomi</taxon>
        <taxon>Actinopterygii</taxon>
        <taxon>Neopterygii</taxon>
        <taxon>Teleostei</taxon>
        <taxon>Neoteleostei</taxon>
        <taxon>Acanthomorphata</taxon>
        <taxon>Eupercaria</taxon>
        <taxon>Perciformes</taxon>
        <taxon>Cottioidei</taxon>
        <taxon>Cottales</taxon>
        <taxon>Liparidae</taxon>
        <taxon>Liparis</taxon>
    </lineage>
</organism>
<dbReference type="EMBL" id="SRLO01000064">
    <property type="protein sequence ID" value="TNN79499.1"/>
    <property type="molecule type" value="Genomic_DNA"/>
</dbReference>
<feature type="region of interest" description="Disordered" evidence="1">
    <location>
        <begin position="159"/>
        <end position="192"/>
    </location>
</feature>
<evidence type="ECO:0000313" key="2">
    <source>
        <dbReference type="EMBL" id="TNN79499.1"/>
    </source>
</evidence>
<protein>
    <submittedName>
        <fullName evidence="2">Uncharacterized protein</fullName>
    </submittedName>
</protein>
<sequence length="377" mass="40835">MPTACDTGKVFSMSHAKNKWFDEVNAGGFLNRVSMVRLSSGPPKSMLSSGGLRYSSSDVIGLLMSLGTPRFPLGSCTDSVKATRSRSASFSPKSHPYATLAEEILECAGILAFEIPFAQVDSVAFVQPCVIEAALCLNIDLRSAASSFKASLRSSLELSREMPSRLPPSSESTDPARLNPAQDPPEMEPSGISRLRLRSSNPRTFSKTFELTLASFGDGLRVNSFRENSLRGVCGRESWVLPWDSVSKSPPPPPSQGLLLAHFISPPQCTETATLRIDISIGTAARCAQTASTALLRASPTWLLAMQVYRPASLGLQSLIQSPPYSWFSMFRSSSLWYQYRQGWGSPATDTLRRMSQPVPTAAFLILRAKTGGVGVE</sequence>
<evidence type="ECO:0000313" key="3">
    <source>
        <dbReference type="Proteomes" id="UP000314294"/>
    </source>
</evidence>
<dbReference type="OrthoDB" id="10656253at2759"/>
<evidence type="ECO:0000256" key="1">
    <source>
        <dbReference type="SAM" id="MobiDB-lite"/>
    </source>
</evidence>
<dbReference type="Proteomes" id="UP000314294">
    <property type="component" value="Unassembled WGS sequence"/>
</dbReference>
<keyword evidence="3" id="KW-1185">Reference proteome</keyword>
<accession>A0A4Z2INA1</accession>
<proteinExistence type="predicted"/>
<reference evidence="2 3" key="1">
    <citation type="submission" date="2019-03" db="EMBL/GenBank/DDBJ databases">
        <title>First draft genome of Liparis tanakae, snailfish: a comprehensive survey of snailfish specific genes.</title>
        <authorList>
            <person name="Kim W."/>
            <person name="Song I."/>
            <person name="Jeong J.-H."/>
            <person name="Kim D."/>
            <person name="Kim S."/>
            <person name="Ryu S."/>
            <person name="Song J.Y."/>
            <person name="Lee S.K."/>
        </authorList>
    </citation>
    <scope>NUCLEOTIDE SEQUENCE [LARGE SCALE GENOMIC DNA]</scope>
    <source>
        <tissue evidence="2">Muscle</tissue>
    </source>
</reference>
<comment type="caution">
    <text evidence="2">The sequence shown here is derived from an EMBL/GenBank/DDBJ whole genome shotgun (WGS) entry which is preliminary data.</text>
</comment>
<name>A0A4Z2INA1_9TELE</name>
<dbReference type="AlphaFoldDB" id="A0A4Z2INA1"/>
<gene>
    <name evidence="2" type="ORF">EYF80_010316</name>
</gene>